<name>A0A1W1XQA9_9NEIS</name>
<dbReference type="EMBL" id="FWXD01000013">
    <property type="protein sequence ID" value="SMC26086.1"/>
    <property type="molecule type" value="Genomic_DNA"/>
</dbReference>
<proteinExistence type="predicted"/>
<accession>A0A1W1XQA9</accession>
<gene>
    <name evidence="1" type="ORF">SAMN02745857_02363</name>
</gene>
<evidence type="ECO:0000313" key="2">
    <source>
        <dbReference type="Proteomes" id="UP000192761"/>
    </source>
</evidence>
<organism evidence="1 2">
    <name type="scientific">Andreprevotia lacus DSM 23236</name>
    <dbReference type="NCBI Taxonomy" id="1121001"/>
    <lineage>
        <taxon>Bacteria</taxon>
        <taxon>Pseudomonadati</taxon>
        <taxon>Pseudomonadota</taxon>
        <taxon>Betaproteobacteria</taxon>
        <taxon>Neisseriales</taxon>
        <taxon>Chitinibacteraceae</taxon>
        <taxon>Andreprevotia</taxon>
    </lineage>
</organism>
<reference evidence="1 2" key="1">
    <citation type="submission" date="2017-04" db="EMBL/GenBank/DDBJ databases">
        <authorList>
            <person name="Afonso C.L."/>
            <person name="Miller P.J."/>
            <person name="Scott M.A."/>
            <person name="Spackman E."/>
            <person name="Goraichik I."/>
            <person name="Dimitrov K.M."/>
            <person name="Suarez D.L."/>
            <person name="Swayne D.E."/>
        </authorList>
    </citation>
    <scope>NUCLEOTIDE SEQUENCE [LARGE SCALE GENOMIC DNA]</scope>
    <source>
        <strain evidence="1 2">DSM 23236</strain>
    </source>
</reference>
<sequence>MSAELPTGSLIAGRCRIAGPASSRPRSKALLMGLLLPMLTQAAHGVDEPNEKARLDTLNAELARQADTARLGLAALSAQTTPEGVQLVDQIRPAERLARNRARTEHFLAGFDEYCRNYKQMLLAHGERLKQLRLTWAGLQEQRDALLNDIRHSSALNDKYCANTQALGGRRIALFSLLQARVGMWHVQGDQIRFSQANDTAQYQRLMGDMDRISTALRKPATP</sequence>
<evidence type="ECO:0000313" key="1">
    <source>
        <dbReference type="EMBL" id="SMC26086.1"/>
    </source>
</evidence>
<keyword evidence="2" id="KW-1185">Reference proteome</keyword>
<dbReference type="Proteomes" id="UP000192761">
    <property type="component" value="Unassembled WGS sequence"/>
</dbReference>
<protein>
    <submittedName>
        <fullName evidence="1">Uncharacterized protein</fullName>
    </submittedName>
</protein>
<dbReference type="AlphaFoldDB" id="A0A1W1XQA9"/>